<dbReference type="AlphaFoldDB" id="A0A644WJB1"/>
<gene>
    <name evidence="1" type="ORF">SDC9_49888</name>
</gene>
<evidence type="ECO:0000313" key="1">
    <source>
        <dbReference type="EMBL" id="MPM03621.1"/>
    </source>
</evidence>
<dbReference type="EMBL" id="VSSQ01000968">
    <property type="protein sequence ID" value="MPM03621.1"/>
    <property type="molecule type" value="Genomic_DNA"/>
</dbReference>
<proteinExistence type="predicted"/>
<organism evidence="1">
    <name type="scientific">bioreactor metagenome</name>
    <dbReference type="NCBI Taxonomy" id="1076179"/>
    <lineage>
        <taxon>unclassified sequences</taxon>
        <taxon>metagenomes</taxon>
        <taxon>ecological metagenomes</taxon>
    </lineage>
</organism>
<protein>
    <submittedName>
        <fullName evidence="1">Uncharacterized protein</fullName>
    </submittedName>
</protein>
<comment type="caution">
    <text evidence="1">The sequence shown here is derived from an EMBL/GenBank/DDBJ whole genome shotgun (WGS) entry which is preliminary data.</text>
</comment>
<name>A0A644WJB1_9ZZZZ</name>
<sequence length="78" mass="8596">MKKNVLILSLLVFFAVGMVAQDTTKDKKECTKTEQKAECKDKKDACCKEKKECDKADKKACEAKANAEKKGCCATSKS</sequence>
<accession>A0A644WJB1</accession>
<reference evidence="1" key="1">
    <citation type="submission" date="2019-08" db="EMBL/GenBank/DDBJ databases">
        <authorList>
            <person name="Kucharzyk K."/>
            <person name="Murdoch R.W."/>
            <person name="Higgins S."/>
            <person name="Loffler F."/>
        </authorList>
    </citation>
    <scope>NUCLEOTIDE SEQUENCE</scope>
</reference>